<dbReference type="Pfam" id="PF10282">
    <property type="entry name" value="Lactonase"/>
    <property type="match status" value="1"/>
</dbReference>
<reference evidence="3 4" key="1">
    <citation type="journal article" date="2015" name="Genome Announc.">
        <title>Complete Genome Sequence of the Novel Leech Symbiont Mucinivorans hirudinis M3T.</title>
        <authorList>
            <person name="Nelson M.C."/>
            <person name="Bomar L."/>
            <person name="Graf J."/>
        </authorList>
    </citation>
    <scope>NUCLEOTIDE SEQUENCE [LARGE SCALE GENOMIC DNA]</scope>
    <source>
        <strain evidence="4">M3</strain>
    </source>
</reference>
<keyword evidence="2" id="KW-0313">Glucose metabolism</keyword>
<dbReference type="HOGENOM" id="CLU_038716_3_2_10"/>
<evidence type="ECO:0000256" key="2">
    <source>
        <dbReference type="ARBA" id="ARBA00022526"/>
    </source>
</evidence>
<dbReference type="InterPro" id="IPR019405">
    <property type="entry name" value="Lactonase_7-beta_prop"/>
</dbReference>
<dbReference type="GO" id="GO:0006006">
    <property type="term" value="P:glucose metabolic process"/>
    <property type="evidence" value="ECO:0007669"/>
    <property type="project" value="UniProtKB-KW"/>
</dbReference>
<dbReference type="GO" id="GO:0017057">
    <property type="term" value="F:6-phosphogluconolactonase activity"/>
    <property type="evidence" value="ECO:0007669"/>
    <property type="project" value="UniProtKB-EC"/>
</dbReference>
<name>A0A060RB41_9BACT</name>
<dbReference type="InterPro" id="IPR011048">
    <property type="entry name" value="Haem_d1_sf"/>
</dbReference>
<dbReference type="STRING" id="1433126.BN938_2774"/>
<sequence>MGIANPSYLALADSVIYAVSEAGGCGSVVALTKKDLRKLWELTSYGNSPCYVDVKGQFMAVGNYGSGNFVIYSGDEPVANVSHGDSLTGANVHCTRFLGDELWVADLGRDKLYVYDCQGKLLRDMSTDVGSGPRHFDFHPTLPVVYLLCEVSGSIYVYSRNGEQLQVAREGNLADNVGSADVHLTGDGRFLYATYRGAENAIVVYKVDGQGYLQFVEKYPCGGLHPRNFVIAPGDKYLLVANRDSNNIVTFEIDTQSGALTYRSEFVVTKPVCLKF</sequence>
<proteinExistence type="inferred from homology"/>
<dbReference type="Gene3D" id="2.130.10.10">
    <property type="entry name" value="YVTN repeat-like/Quinoprotein amine dehydrogenase"/>
    <property type="match status" value="1"/>
</dbReference>
<gene>
    <name evidence="3" type="ORF">BN938_2774</name>
</gene>
<dbReference type="PANTHER" id="PTHR30344:SF1">
    <property type="entry name" value="6-PHOSPHOGLUCONOLACTONASE"/>
    <property type="match status" value="1"/>
</dbReference>
<dbReference type="InterPro" id="IPR015943">
    <property type="entry name" value="WD40/YVTN_repeat-like_dom_sf"/>
</dbReference>
<dbReference type="EMBL" id="HG934468">
    <property type="protein sequence ID" value="CDN32841.1"/>
    <property type="molecule type" value="Genomic_DNA"/>
</dbReference>
<dbReference type="Proteomes" id="UP000027616">
    <property type="component" value="Chromosome I"/>
</dbReference>
<keyword evidence="2" id="KW-0119">Carbohydrate metabolism</keyword>
<dbReference type="EC" id="3.1.1.31" evidence="3"/>
<dbReference type="eggNOG" id="COG2706">
    <property type="taxonomic scope" value="Bacteria"/>
</dbReference>
<organism evidence="3 4">
    <name type="scientific">Mucinivorans hirudinis</name>
    <dbReference type="NCBI Taxonomy" id="1433126"/>
    <lineage>
        <taxon>Bacteria</taxon>
        <taxon>Pseudomonadati</taxon>
        <taxon>Bacteroidota</taxon>
        <taxon>Bacteroidia</taxon>
        <taxon>Bacteroidales</taxon>
        <taxon>Rikenellaceae</taxon>
        <taxon>Mucinivorans</taxon>
    </lineage>
</organism>
<keyword evidence="4" id="KW-1185">Reference proteome</keyword>
<evidence type="ECO:0000313" key="3">
    <source>
        <dbReference type="EMBL" id="CDN32841.1"/>
    </source>
</evidence>
<dbReference type="SUPFAM" id="SSF51004">
    <property type="entry name" value="C-terminal (heme d1) domain of cytochrome cd1-nitrite reductase"/>
    <property type="match status" value="1"/>
</dbReference>
<dbReference type="KEGG" id="rbc:BN938_2774"/>
<dbReference type="AlphaFoldDB" id="A0A060RB41"/>
<protein>
    <submittedName>
        <fullName evidence="3">6-phosphogluconolactonase</fullName>
        <ecNumber evidence="3">3.1.1.31</ecNumber>
    </submittedName>
</protein>
<evidence type="ECO:0000256" key="1">
    <source>
        <dbReference type="ARBA" id="ARBA00005564"/>
    </source>
</evidence>
<dbReference type="PANTHER" id="PTHR30344">
    <property type="entry name" value="6-PHOSPHOGLUCONOLACTONASE-RELATED"/>
    <property type="match status" value="1"/>
</dbReference>
<comment type="similarity">
    <text evidence="1">Belongs to the cycloisomerase 2 family.</text>
</comment>
<dbReference type="InterPro" id="IPR050282">
    <property type="entry name" value="Cycloisomerase_2"/>
</dbReference>
<keyword evidence="3" id="KW-0378">Hydrolase</keyword>
<accession>A0A060RB41</accession>
<evidence type="ECO:0000313" key="4">
    <source>
        <dbReference type="Proteomes" id="UP000027616"/>
    </source>
</evidence>